<dbReference type="InterPro" id="IPR017395">
    <property type="entry name" value="Chlorophyllase-like"/>
</dbReference>
<dbReference type="Pfam" id="PF07224">
    <property type="entry name" value="Chlorophyllase"/>
    <property type="match status" value="1"/>
</dbReference>
<dbReference type="Proteomes" id="UP001179952">
    <property type="component" value="Unassembled WGS sequence"/>
</dbReference>
<gene>
    <name evidence="1" type="ORF">QJS04_geneDACA000425</name>
</gene>
<proteinExistence type="predicted"/>
<reference evidence="1" key="1">
    <citation type="journal article" date="2023" name="Nat. Commun.">
        <title>Diploid and tetraploid genomes of Acorus and the evolution of monocots.</title>
        <authorList>
            <person name="Ma L."/>
            <person name="Liu K.W."/>
            <person name="Li Z."/>
            <person name="Hsiao Y.Y."/>
            <person name="Qi Y."/>
            <person name="Fu T."/>
            <person name="Tang G.D."/>
            <person name="Zhang D."/>
            <person name="Sun W.H."/>
            <person name="Liu D.K."/>
            <person name="Li Y."/>
            <person name="Chen G.Z."/>
            <person name="Liu X.D."/>
            <person name="Liao X.Y."/>
            <person name="Jiang Y.T."/>
            <person name="Yu X."/>
            <person name="Hao Y."/>
            <person name="Huang J."/>
            <person name="Zhao X.W."/>
            <person name="Ke S."/>
            <person name="Chen Y.Y."/>
            <person name="Wu W.L."/>
            <person name="Hsu J.L."/>
            <person name="Lin Y.F."/>
            <person name="Huang M.D."/>
            <person name="Li C.Y."/>
            <person name="Huang L."/>
            <person name="Wang Z.W."/>
            <person name="Zhao X."/>
            <person name="Zhong W.Y."/>
            <person name="Peng D.H."/>
            <person name="Ahmad S."/>
            <person name="Lan S."/>
            <person name="Zhang J.S."/>
            <person name="Tsai W.C."/>
            <person name="Van de Peer Y."/>
            <person name="Liu Z.J."/>
        </authorList>
    </citation>
    <scope>NUCLEOTIDE SEQUENCE</scope>
    <source>
        <strain evidence="1">SCP</strain>
    </source>
</reference>
<evidence type="ECO:0000313" key="1">
    <source>
        <dbReference type="EMBL" id="KAK1266679.1"/>
    </source>
</evidence>
<reference evidence="1" key="2">
    <citation type="submission" date="2023-06" db="EMBL/GenBank/DDBJ databases">
        <authorList>
            <person name="Ma L."/>
            <person name="Liu K.-W."/>
            <person name="Li Z."/>
            <person name="Hsiao Y.-Y."/>
            <person name="Qi Y."/>
            <person name="Fu T."/>
            <person name="Tang G."/>
            <person name="Zhang D."/>
            <person name="Sun W.-H."/>
            <person name="Liu D.-K."/>
            <person name="Li Y."/>
            <person name="Chen G.-Z."/>
            <person name="Liu X.-D."/>
            <person name="Liao X.-Y."/>
            <person name="Jiang Y.-T."/>
            <person name="Yu X."/>
            <person name="Hao Y."/>
            <person name="Huang J."/>
            <person name="Zhao X.-W."/>
            <person name="Ke S."/>
            <person name="Chen Y.-Y."/>
            <person name="Wu W.-L."/>
            <person name="Hsu J.-L."/>
            <person name="Lin Y.-F."/>
            <person name="Huang M.-D."/>
            <person name="Li C.-Y."/>
            <person name="Huang L."/>
            <person name="Wang Z.-W."/>
            <person name="Zhao X."/>
            <person name="Zhong W.-Y."/>
            <person name="Peng D.-H."/>
            <person name="Ahmad S."/>
            <person name="Lan S."/>
            <person name="Zhang J.-S."/>
            <person name="Tsai W.-C."/>
            <person name="Van De Peer Y."/>
            <person name="Liu Z.-J."/>
        </authorList>
    </citation>
    <scope>NUCLEOTIDE SEQUENCE</scope>
    <source>
        <strain evidence="1">SCP</strain>
        <tissue evidence="1">Leaves</tissue>
    </source>
</reference>
<protein>
    <submittedName>
        <fullName evidence="1">Uncharacterized protein</fullName>
    </submittedName>
</protein>
<accession>A0AAV9AR61</accession>
<keyword evidence="2" id="KW-1185">Reference proteome</keyword>
<name>A0AAV9AR61_ACOGR</name>
<dbReference type="EMBL" id="JAUJYN010000007">
    <property type="protein sequence ID" value="KAK1266679.1"/>
    <property type="molecule type" value="Genomic_DNA"/>
</dbReference>
<dbReference type="AlphaFoldDB" id="A0AAV9AR61"/>
<organism evidence="1 2">
    <name type="scientific">Acorus gramineus</name>
    <name type="common">Dwarf sweet flag</name>
    <dbReference type="NCBI Taxonomy" id="55184"/>
    <lineage>
        <taxon>Eukaryota</taxon>
        <taxon>Viridiplantae</taxon>
        <taxon>Streptophyta</taxon>
        <taxon>Embryophyta</taxon>
        <taxon>Tracheophyta</taxon>
        <taxon>Spermatophyta</taxon>
        <taxon>Magnoliopsida</taxon>
        <taxon>Liliopsida</taxon>
        <taxon>Acoraceae</taxon>
        <taxon>Acorus</taxon>
    </lineage>
</organism>
<sequence length="68" mass="7387">MLDDDALKLTKCVCKSGKIRGSMRRSVGGLAVAFLRAYLEGEKGELLGIVMEPWIAPAELNPAVLREV</sequence>
<comment type="caution">
    <text evidence="1">The sequence shown here is derived from an EMBL/GenBank/DDBJ whole genome shotgun (WGS) entry which is preliminary data.</text>
</comment>
<evidence type="ECO:0000313" key="2">
    <source>
        <dbReference type="Proteomes" id="UP001179952"/>
    </source>
</evidence>